<dbReference type="InterPro" id="IPR012368">
    <property type="entry name" value="OxRdtase_Mopterin-bd_su_IorB"/>
</dbReference>
<dbReference type="InterPro" id="IPR000674">
    <property type="entry name" value="Ald_Oxase/Xan_DH_a/b"/>
</dbReference>
<dbReference type="PIRSF" id="PIRSF036389">
    <property type="entry name" value="IOR_B"/>
    <property type="match status" value="1"/>
</dbReference>
<dbReference type="PANTHER" id="PTHR47495">
    <property type="entry name" value="ALDEHYDE DEHYDROGENASE"/>
    <property type="match status" value="1"/>
</dbReference>
<evidence type="ECO:0000313" key="2">
    <source>
        <dbReference type="EMBL" id="MBR0681606.1"/>
    </source>
</evidence>
<evidence type="ECO:0000259" key="1">
    <source>
        <dbReference type="SMART" id="SM01008"/>
    </source>
</evidence>
<accession>A0A9X9XD20</accession>
<dbReference type="SMART" id="SM01008">
    <property type="entry name" value="Ald_Xan_dh_C"/>
    <property type="match status" value="1"/>
</dbReference>
<proteinExistence type="predicted"/>
<dbReference type="Pfam" id="PF20256">
    <property type="entry name" value="MoCoBD_2"/>
    <property type="match status" value="2"/>
</dbReference>
<dbReference type="InterPro" id="IPR008274">
    <property type="entry name" value="AldOxase/xan_DH_MoCoBD1"/>
</dbReference>
<reference evidence="2" key="2">
    <citation type="journal article" date="2021" name="Syst. Appl. Microbiol.">
        <title>Roseomonas hellenica sp. nov., isolated from roots of wild-growing Alkanna tinctoria.</title>
        <authorList>
            <person name="Rat A."/>
            <person name="Naranjo H.D."/>
            <person name="Lebbe L."/>
            <person name="Cnockaert M."/>
            <person name="Krigas N."/>
            <person name="Grigoriadou K."/>
            <person name="Maloupa E."/>
            <person name="Willems A."/>
        </authorList>
    </citation>
    <scope>NUCLEOTIDE SEQUENCE</scope>
    <source>
        <strain evidence="2">LMG 31228</strain>
    </source>
</reference>
<dbReference type="GO" id="GO:0016491">
    <property type="term" value="F:oxidoreductase activity"/>
    <property type="evidence" value="ECO:0007669"/>
    <property type="project" value="InterPro"/>
</dbReference>
<protein>
    <submittedName>
        <fullName evidence="2">Xanthine dehydrogenase family protein molybdopterin-binding subunit</fullName>
    </submittedName>
</protein>
<dbReference type="PANTHER" id="PTHR47495:SF1">
    <property type="entry name" value="BLL3820 PROTEIN"/>
    <property type="match status" value="1"/>
</dbReference>
<dbReference type="InterPro" id="IPR046867">
    <property type="entry name" value="AldOxase/xan_DH_MoCoBD2"/>
</dbReference>
<dbReference type="Pfam" id="PF02738">
    <property type="entry name" value="MoCoBD_1"/>
    <property type="match status" value="1"/>
</dbReference>
<sequence>MREAAMRTEDALAAAMPPGRPVNLSRRGMFAAAGAGLFLGLALPARTPRAQGSAAAALRHATKVNAYLRIAPDGKIHLQNPFVEGGQGIDSAVAQIVAEELDADPAGFVVACAPPGEDFRVMQGGNVRFTGGSFSVRSSFAHFRTLGATARAMLIEAAATRLALPATALTTEPGRVVHRESARALTYGELAEAAAALTPPVNVPLKDPAAFRVIGRRVPRFDVRAKSTGKVTYGIDVKVEGMLLAAVVHAPRAGAQPAAVTNEAALRALPGVHSVHRLPGAVAVAADTWWHAKKAVEQAQVAWQALAGPVMAEDFSPAAMLDRLKAAAGTPGNTAEEAGDLRVALAGAARVIEAEYDAPYLAHAQMEPPSATARFNDDGTLDVWVPNQAPDFFLATAARVAQLEPAKVRIHSPPLGGFFGRHFAYGSANAHPQAILLAKATGRPVKVIWSREEEFARDAYRPLTFATFRAGLDVVGDVVALQAAGYGEGPMTRHFGAASLGNPPVDASIMEGLTGKPYRFAAKRVEFVPVPHPPGVNLGFWRSVGHSMNDFFFESFLDEIAHAANKDPFAFRMALLAHSERHRTLLNAVAELSGGWRRGPFQAPDGTRRARGVAMASPFGSEVATIAEASVKDGEVVVHDVWVAIDPGRIVNPRTIEEQVQSAVAIGLSSALAEEVLFERGEVTTRNFDTYQVMRRDRMPRVHVRIVESGAPMGGVGEPGTPGVPPAVANAVFALTGQRMRSLPFSKTRLSGS</sequence>
<gene>
    <name evidence="2" type="ORF">GXW74_14005</name>
</gene>
<reference evidence="2" key="1">
    <citation type="submission" date="2020-01" db="EMBL/GenBank/DDBJ databases">
        <authorList>
            <person name="Rat A."/>
        </authorList>
    </citation>
    <scope>NUCLEOTIDE SEQUENCE</scope>
    <source>
        <strain evidence="2">LMG 31228</strain>
    </source>
</reference>
<comment type="caution">
    <text evidence="2">The sequence shown here is derived from an EMBL/GenBank/DDBJ whole genome shotgun (WGS) entry which is preliminary data.</text>
</comment>
<feature type="domain" description="Aldehyde oxidase/xanthine dehydrogenase a/b hammerhead" evidence="1">
    <location>
        <begin position="228"/>
        <end position="307"/>
    </location>
</feature>
<name>A0A9X9XD20_9PROT</name>
<dbReference type="InterPro" id="IPR052516">
    <property type="entry name" value="N-heterocyclic_Hydroxylase"/>
</dbReference>
<dbReference type="EMBL" id="JAAEDL010000012">
    <property type="protein sequence ID" value="MBR0681606.1"/>
    <property type="molecule type" value="Genomic_DNA"/>
</dbReference>
<dbReference type="Gene3D" id="3.90.1170.50">
    <property type="entry name" value="Aldehyde oxidase/xanthine dehydrogenase, a/b hammerhead"/>
    <property type="match status" value="1"/>
</dbReference>
<evidence type="ECO:0000313" key="3">
    <source>
        <dbReference type="Proteomes" id="UP001138709"/>
    </source>
</evidence>
<dbReference type="Gene3D" id="3.30.365.10">
    <property type="entry name" value="Aldehyde oxidase/xanthine dehydrogenase, molybdopterin binding domain"/>
    <property type="match status" value="4"/>
</dbReference>
<keyword evidence="3" id="KW-1185">Reference proteome</keyword>
<dbReference type="InterPro" id="IPR037165">
    <property type="entry name" value="AldOxase/xan_DH_Mopterin-bd_sf"/>
</dbReference>
<dbReference type="AlphaFoldDB" id="A0A9X9XD20"/>
<organism evidence="2 3">
    <name type="scientific">Neoroseomonas eburnea</name>
    <dbReference type="NCBI Taxonomy" id="1346889"/>
    <lineage>
        <taxon>Bacteria</taxon>
        <taxon>Pseudomonadati</taxon>
        <taxon>Pseudomonadota</taxon>
        <taxon>Alphaproteobacteria</taxon>
        <taxon>Acetobacterales</taxon>
        <taxon>Acetobacteraceae</taxon>
        <taxon>Neoroseomonas</taxon>
    </lineage>
</organism>
<dbReference type="SUPFAM" id="SSF56003">
    <property type="entry name" value="Molybdenum cofactor-binding domain"/>
    <property type="match status" value="2"/>
</dbReference>
<dbReference type="Proteomes" id="UP001138709">
    <property type="component" value="Unassembled WGS sequence"/>
</dbReference>